<proteinExistence type="predicted"/>
<dbReference type="InterPro" id="IPR002525">
    <property type="entry name" value="Transp_IS110-like_N"/>
</dbReference>
<organism evidence="2 3">
    <name type="scientific">Streptococcus anginosus F0211</name>
    <dbReference type="NCBI Taxonomy" id="706437"/>
    <lineage>
        <taxon>Bacteria</taxon>
        <taxon>Bacillati</taxon>
        <taxon>Bacillota</taxon>
        <taxon>Bacilli</taxon>
        <taxon>Lactobacillales</taxon>
        <taxon>Streptococcaceae</taxon>
        <taxon>Streptococcus</taxon>
        <taxon>Streptococcus anginosus group</taxon>
    </lineage>
</organism>
<accession>E6J1U7</accession>
<dbReference type="eggNOG" id="ENOG502ZUIJ">
    <property type="taxonomic scope" value="Bacteria"/>
</dbReference>
<dbReference type="Pfam" id="PF01548">
    <property type="entry name" value="DEDD_Tnp_IS110"/>
    <property type="match status" value="1"/>
</dbReference>
<dbReference type="GO" id="GO:0003677">
    <property type="term" value="F:DNA binding"/>
    <property type="evidence" value="ECO:0007669"/>
    <property type="project" value="InterPro"/>
</dbReference>
<evidence type="ECO:0000259" key="1">
    <source>
        <dbReference type="Pfam" id="PF01548"/>
    </source>
</evidence>
<reference evidence="2 3" key="1">
    <citation type="submission" date="2010-11" db="EMBL/GenBank/DDBJ databases">
        <authorList>
            <person name="Weinstock G."/>
            <person name="Sodergren E."/>
            <person name="Clifton S."/>
            <person name="Fulton L."/>
            <person name="Fulton B."/>
            <person name="Courtney L."/>
            <person name="Fronick C."/>
            <person name="Harrison M."/>
            <person name="Strong C."/>
            <person name="Farmer C."/>
            <person name="Delahaunty K."/>
            <person name="Markovic C."/>
            <person name="Hall O."/>
            <person name="Minx P."/>
            <person name="Tomlinson C."/>
            <person name="Mitreva M."/>
            <person name="Hou S."/>
            <person name="Chen J."/>
            <person name="Wollam A."/>
            <person name="Pepin K.H."/>
            <person name="Johnson M."/>
            <person name="Bhonagiri V."/>
            <person name="Zhang X."/>
            <person name="Suruliraj S."/>
            <person name="Warren W."/>
            <person name="Chinwalla A."/>
            <person name="Mardis E.R."/>
            <person name="Wilson R.K."/>
        </authorList>
    </citation>
    <scope>NUCLEOTIDE SEQUENCE [LARGE SCALE GENOMIC DNA]</scope>
    <source>
        <strain evidence="2 3">F0211</strain>
    </source>
</reference>
<feature type="domain" description="Transposase IS110-like N-terminal" evidence="1">
    <location>
        <begin position="22"/>
        <end position="75"/>
    </location>
</feature>
<sequence length="95" mass="10261">MTSLKQGIIQDKEGIIMRTVFGIDVSKASSEVAILVNSETVHGYTMPNDTIGFRRLLEDLKQVQTPEIVFEATGAAPSFSGGKGLHLYTAQSFGN</sequence>
<protein>
    <recommendedName>
        <fullName evidence="1">Transposase IS110-like N-terminal domain-containing protein</fullName>
    </recommendedName>
</protein>
<comment type="caution">
    <text evidence="2">The sequence shown here is derived from an EMBL/GenBank/DDBJ whole genome shotgun (WGS) entry which is preliminary data.</text>
</comment>
<dbReference type="GO" id="GO:0004803">
    <property type="term" value="F:transposase activity"/>
    <property type="evidence" value="ECO:0007669"/>
    <property type="project" value="InterPro"/>
</dbReference>
<evidence type="ECO:0000313" key="3">
    <source>
        <dbReference type="Proteomes" id="UP000002973"/>
    </source>
</evidence>
<dbReference type="EMBL" id="AECT01000024">
    <property type="protein sequence ID" value="EFU22169.1"/>
    <property type="molecule type" value="Genomic_DNA"/>
</dbReference>
<name>E6J1U7_STRAP</name>
<dbReference type="GO" id="GO:0006313">
    <property type="term" value="P:DNA transposition"/>
    <property type="evidence" value="ECO:0007669"/>
    <property type="project" value="InterPro"/>
</dbReference>
<dbReference type="Proteomes" id="UP000002973">
    <property type="component" value="Unassembled WGS sequence"/>
</dbReference>
<dbReference type="AlphaFoldDB" id="E6J1U7"/>
<gene>
    <name evidence="2" type="ORF">HMPREF0813_01226</name>
</gene>
<evidence type="ECO:0000313" key="2">
    <source>
        <dbReference type="EMBL" id="EFU22169.1"/>
    </source>
</evidence>